<dbReference type="AlphaFoldDB" id="A0A9D9NNJ8"/>
<gene>
    <name evidence="1" type="ORF">IAB76_00820</name>
</gene>
<dbReference type="Proteomes" id="UP000823769">
    <property type="component" value="Unassembled WGS sequence"/>
</dbReference>
<organism evidence="1 2">
    <name type="scientific">Candidatus Cryptobacteroides avistercoris</name>
    <dbReference type="NCBI Taxonomy" id="2840758"/>
    <lineage>
        <taxon>Bacteria</taxon>
        <taxon>Pseudomonadati</taxon>
        <taxon>Bacteroidota</taxon>
        <taxon>Bacteroidia</taxon>
        <taxon>Bacteroidales</taxon>
        <taxon>Candidatus Cryptobacteroides</taxon>
    </lineage>
</organism>
<evidence type="ECO:0000313" key="1">
    <source>
        <dbReference type="EMBL" id="MBO8479643.1"/>
    </source>
</evidence>
<accession>A0A9D9NNJ8</accession>
<evidence type="ECO:0008006" key="3">
    <source>
        <dbReference type="Google" id="ProtNLM"/>
    </source>
</evidence>
<evidence type="ECO:0000313" key="2">
    <source>
        <dbReference type="Proteomes" id="UP000823769"/>
    </source>
</evidence>
<protein>
    <recommendedName>
        <fullName evidence="3">DUF2116 family Zn-ribbon domain-containing protein</fullName>
    </recommendedName>
</protein>
<comment type="caution">
    <text evidence="1">The sequence shown here is derived from an EMBL/GenBank/DDBJ whole genome shotgun (WGS) entry which is preliminary data.</text>
</comment>
<reference evidence="1" key="2">
    <citation type="journal article" date="2021" name="PeerJ">
        <title>Extensive microbial diversity within the chicken gut microbiome revealed by metagenomics and culture.</title>
        <authorList>
            <person name="Gilroy R."/>
            <person name="Ravi A."/>
            <person name="Getino M."/>
            <person name="Pursley I."/>
            <person name="Horton D.L."/>
            <person name="Alikhan N.F."/>
            <person name="Baker D."/>
            <person name="Gharbi K."/>
            <person name="Hall N."/>
            <person name="Watson M."/>
            <person name="Adriaenssens E.M."/>
            <person name="Foster-Nyarko E."/>
            <person name="Jarju S."/>
            <person name="Secka A."/>
            <person name="Antonio M."/>
            <person name="Oren A."/>
            <person name="Chaudhuri R.R."/>
            <person name="La Ragione R."/>
            <person name="Hildebrand F."/>
            <person name="Pallen M.J."/>
        </authorList>
    </citation>
    <scope>NUCLEOTIDE SEQUENCE</scope>
    <source>
        <strain evidence="1">B3-1481</strain>
    </source>
</reference>
<proteinExistence type="predicted"/>
<dbReference type="EMBL" id="JADILW010000010">
    <property type="protein sequence ID" value="MBO8479643.1"/>
    <property type="molecule type" value="Genomic_DNA"/>
</dbReference>
<name>A0A9D9NNJ8_9BACT</name>
<reference evidence="1" key="1">
    <citation type="submission" date="2020-10" db="EMBL/GenBank/DDBJ databases">
        <authorList>
            <person name="Gilroy R."/>
        </authorList>
    </citation>
    <scope>NUCLEOTIDE SEQUENCE</scope>
    <source>
        <strain evidence="1">B3-1481</strain>
    </source>
</reference>
<sequence>MNYKLKHGEEENCCLECGCGISGRINKKFCSLSCKNAFNNRRLQNIRHYRSDIMSRLARNYKILEGLLADRVTSAPLEQLKGIGFDDSCMTGFCIGYRRHQECSCYDIVYCRTNSKIFGIRRLDLQDPKRKGNQ</sequence>